<dbReference type="EMBL" id="AWSD01000034">
    <property type="protein sequence ID" value="ERH23048.1"/>
    <property type="molecule type" value="Genomic_DNA"/>
</dbReference>
<evidence type="ECO:0000313" key="2">
    <source>
        <dbReference type="EMBL" id="ERH23048.1"/>
    </source>
</evidence>
<dbReference type="AlphaFoldDB" id="U1RTS2"/>
<name>U1RTS2_9ACTO</name>
<dbReference type="Proteomes" id="UP000016498">
    <property type="component" value="Unassembled WGS sequence"/>
</dbReference>
<feature type="compositionally biased region" description="Gly residues" evidence="1">
    <location>
        <begin position="1"/>
        <end position="12"/>
    </location>
</feature>
<protein>
    <submittedName>
        <fullName evidence="2">Uncharacterized protein</fullName>
    </submittedName>
</protein>
<reference evidence="2 3" key="1">
    <citation type="submission" date="2013-06" db="EMBL/GenBank/DDBJ databases">
        <authorList>
            <person name="Weinstock G."/>
            <person name="Sodergren E."/>
            <person name="Lobos E.A."/>
            <person name="Fulton L."/>
            <person name="Fulton R."/>
            <person name="Courtney L."/>
            <person name="Fronick C."/>
            <person name="O'Laughlin M."/>
            <person name="Godfrey J."/>
            <person name="Wilson R.M."/>
            <person name="Miner T."/>
            <person name="Farmer C."/>
            <person name="Delehaunty K."/>
            <person name="Cordes M."/>
            <person name="Minx P."/>
            <person name="Tomlinson C."/>
            <person name="Chen J."/>
            <person name="Wollam A."/>
            <person name="Pepin K.H."/>
            <person name="Bhonagiri V."/>
            <person name="Zhang X."/>
            <person name="Warren W."/>
            <person name="Mitreva M."/>
            <person name="Mardis E.R."/>
            <person name="Wilson R.K."/>
        </authorList>
    </citation>
    <scope>NUCLEOTIDE SEQUENCE [LARGE SCALE GENOMIC DNA]</scope>
    <source>
        <strain evidence="2 3">F0510</strain>
    </source>
</reference>
<evidence type="ECO:0000313" key="3">
    <source>
        <dbReference type="Proteomes" id="UP000016498"/>
    </source>
</evidence>
<feature type="region of interest" description="Disordered" evidence="1">
    <location>
        <begin position="1"/>
        <end position="27"/>
    </location>
</feature>
<organism evidence="2 3">
    <name type="scientific">Actinomyces johnsonii F0510</name>
    <dbReference type="NCBI Taxonomy" id="1227262"/>
    <lineage>
        <taxon>Bacteria</taxon>
        <taxon>Bacillati</taxon>
        <taxon>Actinomycetota</taxon>
        <taxon>Actinomycetes</taxon>
        <taxon>Actinomycetales</taxon>
        <taxon>Actinomycetaceae</taxon>
        <taxon>Actinomyces</taxon>
    </lineage>
</organism>
<gene>
    <name evidence="2" type="ORF">HMPREF1549_00280</name>
</gene>
<evidence type="ECO:0000256" key="1">
    <source>
        <dbReference type="SAM" id="MobiDB-lite"/>
    </source>
</evidence>
<accession>U1RTS2</accession>
<sequence>MRGPSTGCGGGAALTFKSGFGHHPLTAWSRPRLRRRGRECAVIVLRPGNAGANTATNRVETIRRVLDQGGLGPLPCWWSLVVGAGSCPARARSCAWRKSGATGP</sequence>
<comment type="caution">
    <text evidence="2">The sequence shown here is derived from an EMBL/GenBank/DDBJ whole genome shotgun (WGS) entry which is preliminary data.</text>
</comment>
<dbReference type="HOGENOM" id="CLU_2244178_0_0_11"/>
<proteinExistence type="predicted"/>